<evidence type="ECO:0000313" key="9">
    <source>
        <dbReference type="EMBL" id="KAJ3660001.1"/>
    </source>
</evidence>
<dbReference type="Proteomes" id="UP001168821">
    <property type="component" value="Unassembled WGS sequence"/>
</dbReference>
<evidence type="ECO:0000256" key="1">
    <source>
        <dbReference type="ARBA" id="ARBA00004239"/>
    </source>
</evidence>
<dbReference type="EMBL" id="JALNTZ010000003">
    <property type="protein sequence ID" value="KAJ3660001.1"/>
    <property type="molecule type" value="Genomic_DNA"/>
</dbReference>
<dbReference type="PROSITE" id="PS50240">
    <property type="entry name" value="TRYPSIN_DOM"/>
    <property type="match status" value="1"/>
</dbReference>
<evidence type="ECO:0000256" key="3">
    <source>
        <dbReference type="ARBA" id="ARBA00022801"/>
    </source>
</evidence>
<dbReference type="Gene3D" id="2.40.10.10">
    <property type="entry name" value="Trypsin-like serine proteases"/>
    <property type="match status" value="1"/>
</dbReference>
<keyword evidence="10" id="KW-1185">Reference proteome</keyword>
<dbReference type="InterPro" id="IPR001314">
    <property type="entry name" value="Peptidase_S1A"/>
</dbReference>
<organism evidence="9 10">
    <name type="scientific">Zophobas morio</name>
    <dbReference type="NCBI Taxonomy" id="2755281"/>
    <lineage>
        <taxon>Eukaryota</taxon>
        <taxon>Metazoa</taxon>
        <taxon>Ecdysozoa</taxon>
        <taxon>Arthropoda</taxon>
        <taxon>Hexapoda</taxon>
        <taxon>Insecta</taxon>
        <taxon>Pterygota</taxon>
        <taxon>Neoptera</taxon>
        <taxon>Endopterygota</taxon>
        <taxon>Coleoptera</taxon>
        <taxon>Polyphaga</taxon>
        <taxon>Cucujiformia</taxon>
        <taxon>Tenebrionidae</taxon>
        <taxon>Zophobas</taxon>
    </lineage>
</organism>
<evidence type="ECO:0000256" key="2">
    <source>
        <dbReference type="ARBA" id="ARBA00022670"/>
    </source>
</evidence>
<evidence type="ECO:0000256" key="4">
    <source>
        <dbReference type="ARBA" id="ARBA00022825"/>
    </source>
</evidence>
<comment type="similarity">
    <text evidence="6">Belongs to the peptidase S1 family. CLIP subfamily.</text>
</comment>
<dbReference type="SMART" id="SM00020">
    <property type="entry name" value="Tryp_SPc"/>
    <property type="match status" value="1"/>
</dbReference>
<evidence type="ECO:0000256" key="6">
    <source>
        <dbReference type="ARBA" id="ARBA00024195"/>
    </source>
</evidence>
<dbReference type="Pfam" id="PF00089">
    <property type="entry name" value="Trypsin"/>
    <property type="match status" value="1"/>
</dbReference>
<comment type="subcellular location">
    <subcellularLocation>
        <location evidence="1">Secreted</location>
        <location evidence="1">Extracellular space</location>
    </subcellularLocation>
</comment>
<feature type="signal peptide" evidence="7">
    <location>
        <begin position="1"/>
        <end position="15"/>
    </location>
</feature>
<dbReference type="InterPro" id="IPR043504">
    <property type="entry name" value="Peptidase_S1_PA_chymotrypsin"/>
</dbReference>
<accession>A0AA38IRG1</accession>
<dbReference type="InterPro" id="IPR051487">
    <property type="entry name" value="Ser/Thr_Proteases_Immune/Dev"/>
</dbReference>
<feature type="chain" id="PRO_5041309801" description="Peptidase S1 domain-containing protein" evidence="7">
    <location>
        <begin position="16"/>
        <end position="279"/>
    </location>
</feature>
<dbReference type="AlphaFoldDB" id="A0AA38IRG1"/>
<dbReference type="InterPro" id="IPR001254">
    <property type="entry name" value="Trypsin_dom"/>
</dbReference>
<sequence>MKLVVILTTVVLVSAVPKPPRLGFRNIYKNPIKTLHPDVKTPRIIGGHEVTPHSIPYSAFLELYSGNDGWYCGGSLISENYVVTSAHCTYSTQSPVEATIILGAHRPFDLEDSQVELVSTEITIHENYDNEEIVNDIAVIKLPTPVEFNNYIDPIALPSFSDADNDYENALVTASGWGLTDGHGTTVSEVLNFVQLTVISNLDCQTYFGTLESSILCTSGLQNSGVCNGDGGGPLVTDQVLIGIVSFTVPYCLDGYPSAFTRVTSFLDWLGENTDVIIE</sequence>
<proteinExistence type="inferred from homology"/>
<comment type="caution">
    <text evidence="9">The sequence shown here is derived from an EMBL/GenBank/DDBJ whole genome shotgun (WGS) entry which is preliminary data.</text>
</comment>
<keyword evidence="4" id="KW-0720">Serine protease</keyword>
<dbReference type="CDD" id="cd00190">
    <property type="entry name" value="Tryp_SPc"/>
    <property type="match status" value="1"/>
</dbReference>
<dbReference type="PANTHER" id="PTHR24256">
    <property type="entry name" value="TRYPTASE-RELATED"/>
    <property type="match status" value="1"/>
</dbReference>
<keyword evidence="2" id="KW-0645">Protease</keyword>
<name>A0AA38IRG1_9CUCU</name>
<keyword evidence="3" id="KW-0378">Hydrolase</keyword>
<protein>
    <recommendedName>
        <fullName evidence="8">Peptidase S1 domain-containing protein</fullName>
    </recommendedName>
</protein>
<dbReference type="GO" id="GO:0006508">
    <property type="term" value="P:proteolysis"/>
    <property type="evidence" value="ECO:0007669"/>
    <property type="project" value="UniProtKB-KW"/>
</dbReference>
<keyword evidence="5" id="KW-1015">Disulfide bond</keyword>
<dbReference type="FunFam" id="2.40.10.10:FF:000036">
    <property type="entry name" value="Trypsin beta"/>
    <property type="match status" value="1"/>
</dbReference>
<dbReference type="GO" id="GO:0004252">
    <property type="term" value="F:serine-type endopeptidase activity"/>
    <property type="evidence" value="ECO:0007669"/>
    <property type="project" value="InterPro"/>
</dbReference>
<evidence type="ECO:0000256" key="7">
    <source>
        <dbReference type="SAM" id="SignalP"/>
    </source>
</evidence>
<evidence type="ECO:0000313" key="10">
    <source>
        <dbReference type="Proteomes" id="UP001168821"/>
    </source>
</evidence>
<dbReference type="InterPro" id="IPR009003">
    <property type="entry name" value="Peptidase_S1_PA"/>
</dbReference>
<dbReference type="GO" id="GO:0005576">
    <property type="term" value="C:extracellular region"/>
    <property type="evidence" value="ECO:0007669"/>
    <property type="project" value="UniProtKB-SubCell"/>
</dbReference>
<dbReference type="SUPFAM" id="SSF50494">
    <property type="entry name" value="Trypsin-like serine proteases"/>
    <property type="match status" value="1"/>
</dbReference>
<dbReference type="PRINTS" id="PR00722">
    <property type="entry name" value="CHYMOTRYPSIN"/>
</dbReference>
<evidence type="ECO:0000259" key="8">
    <source>
        <dbReference type="PROSITE" id="PS50240"/>
    </source>
</evidence>
<gene>
    <name evidence="9" type="ORF">Zmor_011659</name>
</gene>
<keyword evidence="7" id="KW-0732">Signal</keyword>
<reference evidence="9" key="1">
    <citation type="journal article" date="2023" name="G3 (Bethesda)">
        <title>Whole genome assemblies of Zophobas morio and Tenebrio molitor.</title>
        <authorList>
            <person name="Kaur S."/>
            <person name="Stinson S.A."/>
            <person name="diCenzo G.C."/>
        </authorList>
    </citation>
    <scope>NUCLEOTIDE SEQUENCE</scope>
    <source>
        <strain evidence="9">QUZm001</strain>
    </source>
</reference>
<evidence type="ECO:0000256" key="5">
    <source>
        <dbReference type="ARBA" id="ARBA00023157"/>
    </source>
</evidence>
<feature type="domain" description="Peptidase S1" evidence="8">
    <location>
        <begin position="44"/>
        <end position="275"/>
    </location>
</feature>
<dbReference type="FunFam" id="2.40.10.10:FF:000068">
    <property type="entry name" value="transmembrane protease serine 2"/>
    <property type="match status" value="1"/>
</dbReference>